<reference evidence="6 7" key="1">
    <citation type="submission" date="2017-08" db="EMBL/GenBank/DDBJ databases">
        <title>Draft genome sequence of filamentous cyanobacterium Calothrix elsteri CCALA 953.</title>
        <authorList>
            <person name="Gagunashvili A.N."/>
            <person name="Elster J."/>
            <person name="Andresson O.S."/>
        </authorList>
    </citation>
    <scope>NUCLEOTIDE SEQUENCE [LARGE SCALE GENOMIC DNA]</scope>
    <source>
        <strain evidence="6 7">CCALA 953</strain>
    </source>
</reference>
<comment type="caution">
    <text evidence="6">The sequence shown here is derived from an EMBL/GenBank/DDBJ whole genome shotgun (WGS) entry which is preliminary data.</text>
</comment>
<dbReference type="Pfam" id="PF08281">
    <property type="entry name" value="Sigma70_r4_2"/>
    <property type="match status" value="1"/>
</dbReference>
<name>A0A2A2TAK6_9CYAN</name>
<gene>
    <name evidence="6" type="ORF">CK510_28670</name>
</gene>
<dbReference type="GO" id="GO:0006352">
    <property type="term" value="P:DNA-templated transcription initiation"/>
    <property type="evidence" value="ECO:0007669"/>
    <property type="project" value="InterPro"/>
</dbReference>
<dbReference type="InterPro" id="IPR013249">
    <property type="entry name" value="RNA_pol_sigma70_r4_t2"/>
</dbReference>
<evidence type="ECO:0000256" key="2">
    <source>
        <dbReference type="ARBA" id="ARBA00023082"/>
    </source>
</evidence>
<dbReference type="InterPro" id="IPR013324">
    <property type="entry name" value="RNA_pol_sigma_r3/r4-like"/>
</dbReference>
<proteinExistence type="predicted"/>
<keyword evidence="7" id="KW-1185">Reference proteome</keyword>
<dbReference type="Proteomes" id="UP000218238">
    <property type="component" value="Unassembled WGS sequence"/>
</dbReference>
<dbReference type="InterPro" id="IPR014284">
    <property type="entry name" value="RNA_pol_sigma-70_dom"/>
</dbReference>
<evidence type="ECO:0000313" key="6">
    <source>
        <dbReference type="EMBL" id="PAX47615.1"/>
    </source>
</evidence>
<dbReference type="RefSeq" id="WP_095724874.1">
    <property type="nucleotide sequence ID" value="NZ_NTFS01000583.1"/>
</dbReference>
<dbReference type="AlphaFoldDB" id="A0A2A2TAK6"/>
<keyword evidence="1" id="KW-0805">Transcription regulation</keyword>
<keyword evidence="4" id="KW-0804">Transcription</keyword>
<evidence type="ECO:0000313" key="7">
    <source>
        <dbReference type="Proteomes" id="UP000218238"/>
    </source>
</evidence>
<protein>
    <submittedName>
        <fullName evidence="6">Group 3/4 sigma-70 RNA polymerase sigma factor</fullName>
    </submittedName>
</protein>
<accession>A0A2A2TAK6</accession>
<dbReference type="Gene3D" id="1.10.10.60">
    <property type="entry name" value="Homeodomain-like"/>
    <property type="match status" value="1"/>
</dbReference>
<evidence type="ECO:0000256" key="4">
    <source>
        <dbReference type="ARBA" id="ARBA00023163"/>
    </source>
</evidence>
<dbReference type="PANTHER" id="PTHR30385">
    <property type="entry name" value="SIGMA FACTOR F FLAGELLAR"/>
    <property type="match status" value="1"/>
</dbReference>
<dbReference type="NCBIfam" id="TIGR02937">
    <property type="entry name" value="sigma70-ECF"/>
    <property type="match status" value="1"/>
</dbReference>
<organism evidence="6 7">
    <name type="scientific">Brunnivagina elsteri CCALA 953</name>
    <dbReference type="NCBI Taxonomy" id="987040"/>
    <lineage>
        <taxon>Bacteria</taxon>
        <taxon>Bacillati</taxon>
        <taxon>Cyanobacteriota</taxon>
        <taxon>Cyanophyceae</taxon>
        <taxon>Nostocales</taxon>
        <taxon>Calotrichaceae</taxon>
        <taxon>Brunnivagina</taxon>
    </lineage>
</organism>
<keyword evidence="2" id="KW-0731">Sigma factor</keyword>
<dbReference type="OrthoDB" id="527295at2"/>
<evidence type="ECO:0000256" key="3">
    <source>
        <dbReference type="ARBA" id="ARBA00023125"/>
    </source>
</evidence>
<sequence length="404" mass="46649">MRSRQDIIELFSSFLQFEADRANGWVIDGRLRRNIRNYQGTLTEAEPSHNYWVVYWYKLWSHQPEGLAKGHLSAYLQEACYWAAQKTITSITTTQYTLSDCFQMAIARVDKVLKGFKPEVGFSLSSYASAIFSSELKEMLRQQKEIDICTNWRLLRKITQKRLVESLENAGLRATEIANYVLAWKCFNSCYIPQQPKGTRKLPKPDDATWDAIAKMYNSQLHSLPNPVAESSKETMEKWLVATAKATRAYLYPSFTSLNAPRGDENSAEFIDNLADNLPGLKQESLLSEFIAEEEQNDRQAQLKNMGNILAVAINELDSETQQIFQLYYAEELTQQQIAKQLEIKQYTISRRLTKARETLLIKLANWSRDTLHISLNSTVLNYISTVMEEWLKSFYTRPLTPQE</sequence>
<dbReference type="EMBL" id="NTFS01000583">
    <property type="protein sequence ID" value="PAX47615.1"/>
    <property type="molecule type" value="Genomic_DNA"/>
</dbReference>
<dbReference type="PANTHER" id="PTHR30385:SF7">
    <property type="entry name" value="RNA POLYMERASE SIGMA FACTOR FLIA"/>
    <property type="match status" value="1"/>
</dbReference>
<dbReference type="CDD" id="cd06171">
    <property type="entry name" value="Sigma70_r4"/>
    <property type="match status" value="1"/>
</dbReference>
<evidence type="ECO:0000256" key="1">
    <source>
        <dbReference type="ARBA" id="ARBA00023015"/>
    </source>
</evidence>
<evidence type="ECO:0000259" key="5">
    <source>
        <dbReference type="Pfam" id="PF08281"/>
    </source>
</evidence>
<feature type="domain" description="RNA polymerase sigma factor 70 region 4 type 2" evidence="5">
    <location>
        <begin position="310"/>
        <end position="360"/>
    </location>
</feature>
<keyword evidence="3" id="KW-0238">DNA-binding</keyword>
<dbReference type="SUPFAM" id="SSF88659">
    <property type="entry name" value="Sigma3 and sigma4 domains of RNA polymerase sigma factors"/>
    <property type="match status" value="1"/>
</dbReference>
<dbReference type="GO" id="GO:0016987">
    <property type="term" value="F:sigma factor activity"/>
    <property type="evidence" value="ECO:0007669"/>
    <property type="project" value="UniProtKB-KW"/>
</dbReference>
<dbReference type="GO" id="GO:0003677">
    <property type="term" value="F:DNA binding"/>
    <property type="evidence" value="ECO:0007669"/>
    <property type="project" value="UniProtKB-KW"/>
</dbReference>